<dbReference type="OrthoDB" id="1470350at2759"/>
<dbReference type="Gene3D" id="1.10.630.10">
    <property type="entry name" value="Cytochrome P450"/>
    <property type="match status" value="1"/>
</dbReference>
<dbReference type="InterPro" id="IPR036396">
    <property type="entry name" value="Cyt_P450_sf"/>
</dbReference>
<comment type="similarity">
    <text evidence="1">Belongs to the cytochrome P450 family.</text>
</comment>
<name>A0A5J4YME6_PORPP</name>
<feature type="signal peptide" evidence="5">
    <location>
        <begin position="1"/>
        <end position="17"/>
    </location>
</feature>
<keyword evidence="5" id="KW-0732">Signal</keyword>
<dbReference type="Proteomes" id="UP000324585">
    <property type="component" value="Unassembled WGS sequence"/>
</dbReference>
<dbReference type="OMA" id="ICMGRIP"/>
<feature type="chain" id="PRO_5023906880" evidence="5">
    <location>
        <begin position="18"/>
        <end position="523"/>
    </location>
</feature>
<keyword evidence="7" id="KW-1185">Reference proteome</keyword>
<evidence type="ECO:0000256" key="4">
    <source>
        <dbReference type="PIRSR" id="PIRSR602403-1"/>
    </source>
</evidence>
<dbReference type="EMBL" id="VRMN01000009">
    <property type="protein sequence ID" value="KAA8492606.1"/>
    <property type="molecule type" value="Genomic_DNA"/>
</dbReference>
<comment type="caution">
    <text evidence="6">The sequence shown here is derived from an EMBL/GenBank/DDBJ whole genome shotgun (WGS) entry which is preliminary data.</text>
</comment>
<accession>A0A5J4YME6</accession>
<dbReference type="PRINTS" id="PR00465">
    <property type="entry name" value="EP450IV"/>
</dbReference>
<keyword evidence="3 4" id="KW-0408">Iron</keyword>
<comment type="cofactor">
    <cofactor evidence="4">
        <name>heme</name>
        <dbReference type="ChEBI" id="CHEBI:30413"/>
    </cofactor>
</comment>
<dbReference type="PANTHER" id="PTHR24305:SF166">
    <property type="entry name" value="CYTOCHROME P450 12A4, MITOCHONDRIAL-RELATED"/>
    <property type="match status" value="1"/>
</dbReference>
<dbReference type="InterPro" id="IPR001128">
    <property type="entry name" value="Cyt_P450"/>
</dbReference>
<keyword evidence="2 4" id="KW-0479">Metal-binding</keyword>
<evidence type="ECO:0000256" key="3">
    <source>
        <dbReference type="ARBA" id="ARBA00023004"/>
    </source>
</evidence>
<reference evidence="7" key="1">
    <citation type="journal article" date="2019" name="Nat. Commun.">
        <title>Expansion of phycobilisome linker gene families in mesophilic red algae.</title>
        <authorList>
            <person name="Lee J."/>
            <person name="Kim D."/>
            <person name="Bhattacharya D."/>
            <person name="Yoon H.S."/>
        </authorList>
    </citation>
    <scope>NUCLEOTIDE SEQUENCE [LARGE SCALE GENOMIC DNA]</scope>
    <source>
        <strain evidence="7">CCMP 1328</strain>
    </source>
</reference>
<dbReference type="GO" id="GO:0004497">
    <property type="term" value="F:monooxygenase activity"/>
    <property type="evidence" value="ECO:0007669"/>
    <property type="project" value="InterPro"/>
</dbReference>
<dbReference type="PANTHER" id="PTHR24305">
    <property type="entry name" value="CYTOCHROME P450"/>
    <property type="match status" value="1"/>
</dbReference>
<protein>
    <submittedName>
        <fullName evidence="6">11-oxo-beta-amyrin 30-oxidase</fullName>
    </submittedName>
</protein>
<organism evidence="6 7">
    <name type="scientific">Porphyridium purpureum</name>
    <name type="common">Red alga</name>
    <name type="synonym">Porphyridium cruentum</name>
    <dbReference type="NCBI Taxonomy" id="35688"/>
    <lineage>
        <taxon>Eukaryota</taxon>
        <taxon>Rhodophyta</taxon>
        <taxon>Bangiophyceae</taxon>
        <taxon>Porphyridiales</taxon>
        <taxon>Porphyridiaceae</taxon>
        <taxon>Porphyridium</taxon>
    </lineage>
</organism>
<dbReference type="PRINTS" id="PR00385">
    <property type="entry name" value="P450"/>
</dbReference>
<dbReference type="AlphaFoldDB" id="A0A5J4YME6"/>
<evidence type="ECO:0000256" key="1">
    <source>
        <dbReference type="ARBA" id="ARBA00010617"/>
    </source>
</evidence>
<dbReference type="GO" id="GO:0005506">
    <property type="term" value="F:iron ion binding"/>
    <property type="evidence" value="ECO:0007669"/>
    <property type="project" value="InterPro"/>
</dbReference>
<evidence type="ECO:0000313" key="7">
    <source>
        <dbReference type="Proteomes" id="UP000324585"/>
    </source>
</evidence>
<evidence type="ECO:0000256" key="2">
    <source>
        <dbReference type="ARBA" id="ARBA00022723"/>
    </source>
</evidence>
<dbReference type="GO" id="GO:0020037">
    <property type="term" value="F:heme binding"/>
    <property type="evidence" value="ECO:0007669"/>
    <property type="project" value="InterPro"/>
</dbReference>
<feature type="binding site" description="axial binding residue" evidence="4">
    <location>
        <position position="470"/>
    </location>
    <ligand>
        <name>heme</name>
        <dbReference type="ChEBI" id="CHEBI:30413"/>
    </ligand>
    <ligandPart>
        <name>Fe</name>
        <dbReference type="ChEBI" id="CHEBI:18248"/>
    </ligandPart>
</feature>
<dbReference type="Pfam" id="PF00067">
    <property type="entry name" value="p450"/>
    <property type="match status" value="1"/>
</dbReference>
<evidence type="ECO:0000313" key="6">
    <source>
        <dbReference type="EMBL" id="KAA8492606.1"/>
    </source>
</evidence>
<keyword evidence="4" id="KW-0349">Heme</keyword>
<dbReference type="SUPFAM" id="SSF48264">
    <property type="entry name" value="Cytochrome P450"/>
    <property type="match status" value="1"/>
</dbReference>
<dbReference type="GO" id="GO:0016705">
    <property type="term" value="F:oxidoreductase activity, acting on paired donors, with incorporation or reduction of molecular oxygen"/>
    <property type="evidence" value="ECO:0007669"/>
    <property type="project" value="InterPro"/>
</dbReference>
<dbReference type="InterPro" id="IPR050121">
    <property type="entry name" value="Cytochrome_P450_monoxygenase"/>
</dbReference>
<dbReference type="InterPro" id="IPR002403">
    <property type="entry name" value="Cyt_P450_E_grp-IV"/>
</dbReference>
<sequence length="523" mass="58160">MVVVVFILILLALLALAWQRAAPRDALHAVAVLPPVERSQWAHWVFGHQRWMSPLRSPHATCRLLQPFVSSDELEKNHDLLVFQDYLGEKRYVALSSDALRAIMVGEEHCYVKPDVTRKLLQLAMGEKGLLLLEAPAHARRRGEMVPAFRRDALFAKSDAMFRIVHDELELLVPDAKAVDVEVQPLMSRITLRIMSAVVGLDYTEKAWLDLLDSYGKFLDGRELPHWMLILVAIVPAWMTPWLPFARIRESMRLVERIRNVVVAAATATEHQTQSDDEAAPNDDSVLGILQKLLHEGSMTSAEALDHMLTFLAAGHATTASGISWALFEMAGSPRRCARLREEIGPAFLEGDCAKRAAWLDTCPFLAAVVQETLRVYPPINWTARKVCKEHTLCGVRMARNAIVGIPILALQRHASTWTQRPGDDETACFAAHVFEPERHWLSAVPGQPARAASAELNAFLPFLSGARGCVGARLALLEMKVVLSTLIQHCDVRLTAASEPRMMGAVSTAHGLRVTLCRRPPL</sequence>
<proteinExistence type="inferred from homology"/>
<evidence type="ECO:0000256" key="5">
    <source>
        <dbReference type="SAM" id="SignalP"/>
    </source>
</evidence>
<gene>
    <name evidence="6" type="ORF">FVE85_8113</name>
</gene>